<dbReference type="EMBL" id="WLZX01000020">
    <property type="protein sequence ID" value="MTD29428.1"/>
    <property type="molecule type" value="Genomic_DNA"/>
</dbReference>
<accession>A0ABW9RGS7</accession>
<keyword evidence="3" id="KW-1185">Reference proteome</keyword>
<evidence type="ECO:0008006" key="4">
    <source>
        <dbReference type="Google" id="ProtNLM"/>
    </source>
</evidence>
<reference evidence="2 3" key="1">
    <citation type="submission" date="2019-11" db="EMBL/GenBank/DDBJ databases">
        <title>Erwinia sp. nov., isolated from feces of birds in Tibet plateau of China.</title>
        <authorList>
            <person name="Ge Y."/>
        </authorList>
    </citation>
    <scope>NUCLEOTIDE SEQUENCE [LARGE SCALE GENOMIC DNA]</scope>
    <source>
        <strain evidence="2 3">J316</strain>
    </source>
</reference>
<gene>
    <name evidence="2" type="ORF">GK011_21130</name>
</gene>
<keyword evidence="1" id="KW-0175">Coiled coil</keyword>
<evidence type="ECO:0000313" key="3">
    <source>
        <dbReference type="Proteomes" id="UP000480164"/>
    </source>
</evidence>
<evidence type="ECO:0000256" key="1">
    <source>
        <dbReference type="SAM" id="Coils"/>
    </source>
</evidence>
<organism evidence="2 3">
    <name type="scientific">Erwinia sorbitola</name>
    <dbReference type="NCBI Taxonomy" id="2681984"/>
    <lineage>
        <taxon>Bacteria</taxon>
        <taxon>Pseudomonadati</taxon>
        <taxon>Pseudomonadota</taxon>
        <taxon>Gammaproteobacteria</taxon>
        <taxon>Enterobacterales</taxon>
        <taxon>Erwiniaceae</taxon>
        <taxon>Erwinia</taxon>
    </lineage>
</organism>
<evidence type="ECO:0000313" key="2">
    <source>
        <dbReference type="EMBL" id="MTD29428.1"/>
    </source>
</evidence>
<comment type="caution">
    <text evidence="2">The sequence shown here is derived from an EMBL/GenBank/DDBJ whole genome shotgun (WGS) entry which is preliminary data.</text>
</comment>
<sequence length="46" mass="5280">MIIKDSDDADELKREQEALRQQLRDIKLANRNMKNAATAALRGIRV</sequence>
<proteinExistence type="predicted"/>
<feature type="coiled-coil region" evidence="1">
    <location>
        <begin position="2"/>
        <end position="36"/>
    </location>
</feature>
<dbReference type="Proteomes" id="UP000480164">
    <property type="component" value="Unassembled WGS sequence"/>
</dbReference>
<dbReference type="RefSeq" id="WP_154754635.1">
    <property type="nucleotide sequence ID" value="NZ_WLZX01000020.1"/>
</dbReference>
<name>A0ABW9RGS7_9GAMM</name>
<protein>
    <recommendedName>
        <fullName evidence="4">Transposase</fullName>
    </recommendedName>
</protein>